<comment type="pathway">
    <text evidence="3">Amino-acid biosynthesis; L-methionine biosynthesis via de novo pathway.</text>
</comment>
<dbReference type="InterPro" id="IPR051524">
    <property type="entry name" value="BHMT"/>
</dbReference>
<dbReference type="Pfam" id="PF02574">
    <property type="entry name" value="S-methyl_trans"/>
    <property type="match status" value="1"/>
</dbReference>
<dbReference type="GO" id="GO:0005829">
    <property type="term" value="C:cytosol"/>
    <property type="evidence" value="ECO:0007669"/>
    <property type="project" value="TreeGrafter"/>
</dbReference>
<dbReference type="AlphaFoldDB" id="A0A1I8FD41"/>
<evidence type="ECO:0000313" key="6">
    <source>
        <dbReference type="Proteomes" id="UP000095280"/>
    </source>
</evidence>
<dbReference type="InterPro" id="IPR036589">
    <property type="entry name" value="HCY_dom_sf"/>
</dbReference>
<evidence type="ECO:0000313" key="7">
    <source>
        <dbReference type="WBParaSite" id="maker-unitig_30065-snap-gene-0.2-mRNA-1"/>
    </source>
</evidence>
<dbReference type="PANTHER" id="PTHR46120">
    <property type="entry name" value="BETAINE--HOMOCYSTEINE S-METHYLTRANSFERASE 1"/>
    <property type="match status" value="1"/>
</dbReference>
<sequence length="970" mass="106281">HGHHRATRHYERLDNGGGCPSETAAVVFALERARLTSKAGPWTPEEAVVEHPGSLCVSFIAMHKQHQRCRLSGGARWPRRAVPCFLGGVCQTPTYLSGASKEDTKEIFRGQMGAFKDEGVDFILCEYFEHVEEAEWAIEVGLETGLAPMCIGPQGDMHGNSAGDCAIRMARAGAKIVGVNCHYDPFVSLEAIKLMKEALERENLKGLPDPLAYMTPDAGKQGFIDLPEFPFALESRICNRWDMHRYAREAYDLGVPLIGGCCGFEPYQSAPSQRSSPPSGGDSQPALRSTLSGGGGLKMHTKPWPGPNREYWENLNPASGRPYSSSAMSKPDNWGVTRGNEMLVQHARTMTTTEEEGIWSGGIKGKAEDGLLAASRSSRTKSRLATVRQAMRPTSNEDIRAAHGGSGDRLRRYCTAVSRIGAELTGNRSRYHQVRIELAATIVQQGAAEWRGRGVDDCRRSASRVSGCPTEHEPRFASCSELDSASLWRIKQREGPAEPVGRQLRPATAAVTAEQDSTRPPKPNRARLLAGREKQLLHLRPDVRRHWCWDPSCQPGHQLTEPPRQRTPQWCSAPLPGGFAALRRLAREALLHRLRGTPSQRGPLVGQDTSNERLFVKRAAKQNQTEFLGSDDSGNEDYHLVGAGETRRRRPRTALWFHRTTLSGAESPLLAVINAAARTETPAIFLQRRRQAERTRASGLRAARVVEGRLFSRLVTPARRRCNASSGVARAATAEGRGFTVLPSDSVQQQQHRRTHRRARGSASGMQLLTVTGGASAAHISGPHSATRILTAATKSAPARKRQLAETPTSRSRVRHPPLLKQPESKPAATDEGAEDSYSGSSCRSCLEMVTAQRRSGSGPAARRPGLKMAMADFTRKIEDNEGTEISTFSFLGEKTTAPDEEEEVGQDSAADVGAPAFGAPIDLSRESLRQAAKQLPDQHKKKYKNMTPLNRMRRAVKTVNLLIKACTTK</sequence>
<dbReference type="Proteomes" id="UP000095280">
    <property type="component" value="Unplaced"/>
</dbReference>
<evidence type="ECO:0000256" key="3">
    <source>
        <dbReference type="ARBA" id="ARBA00034478"/>
    </source>
</evidence>
<keyword evidence="2" id="KW-0808">Transferase</keyword>
<organism evidence="6 7">
    <name type="scientific">Macrostomum lignano</name>
    <dbReference type="NCBI Taxonomy" id="282301"/>
    <lineage>
        <taxon>Eukaryota</taxon>
        <taxon>Metazoa</taxon>
        <taxon>Spiralia</taxon>
        <taxon>Lophotrochozoa</taxon>
        <taxon>Platyhelminthes</taxon>
        <taxon>Rhabditophora</taxon>
        <taxon>Macrostomorpha</taxon>
        <taxon>Macrostomida</taxon>
        <taxon>Macrostomidae</taxon>
        <taxon>Macrostomum</taxon>
    </lineage>
</organism>
<evidence type="ECO:0000256" key="1">
    <source>
        <dbReference type="ARBA" id="ARBA00022603"/>
    </source>
</evidence>
<proteinExistence type="predicted"/>
<name>A0A1I8FD41_9PLAT</name>
<dbReference type="InterPro" id="IPR003726">
    <property type="entry name" value="HCY_dom"/>
</dbReference>
<keyword evidence="1" id="KW-0489">Methyltransferase</keyword>
<keyword evidence="6" id="KW-1185">Reference proteome</keyword>
<feature type="compositionally biased region" description="Low complexity" evidence="4">
    <location>
        <begin position="268"/>
        <end position="285"/>
    </location>
</feature>
<feature type="region of interest" description="Disordered" evidence="4">
    <location>
        <begin position="793"/>
        <end position="842"/>
    </location>
</feature>
<dbReference type="WBParaSite" id="maker-unitig_30065-snap-gene-0.2-mRNA-1">
    <property type="protein sequence ID" value="maker-unitig_30065-snap-gene-0.2-mRNA-1"/>
    <property type="gene ID" value="maker-unitig_30065-snap-gene-0.2"/>
</dbReference>
<feature type="compositionally biased region" description="Basic residues" evidence="4">
    <location>
        <begin position="751"/>
        <end position="760"/>
    </location>
</feature>
<dbReference type="GO" id="GO:0032259">
    <property type="term" value="P:methylation"/>
    <property type="evidence" value="ECO:0007669"/>
    <property type="project" value="UniProtKB-KW"/>
</dbReference>
<evidence type="ECO:0000256" key="4">
    <source>
        <dbReference type="SAM" id="MobiDB-lite"/>
    </source>
</evidence>
<feature type="region of interest" description="Disordered" evidence="4">
    <location>
        <begin position="744"/>
        <end position="766"/>
    </location>
</feature>
<feature type="region of interest" description="Disordered" evidence="4">
    <location>
        <begin position="268"/>
        <end position="309"/>
    </location>
</feature>
<evidence type="ECO:0000259" key="5">
    <source>
        <dbReference type="Pfam" id="PF02574"/>
    </source>
</evidence>
<dbReference type="GO" id="GO:0047150">
    <property type="term" value="F:betaine-homocysteine S-methyltransferase activity"/>
    <property type="evidence" value="ECO:0007669"/>
    <property type="project" value="TreeGrafter"/>
</dbReference>
<dbReference type="PANTHER" id="PTHR46120:SF1">
    <property type="entry name" value="HCY-BINDING DOMAIN-CONTAINING PROTEIN"/>
    <property type="match status" value="1"/>
</dbReference>
<reference evidence="7" key="1">
    <citation type="submission" date="2016-11" db="UniProtKB">
        <authorList>
            <consortium name="WormBaseParasite"/>
        </authorList>
    </citation>
    <scope>IDENTIFICATION</scope>
</reference>
<dbReference type="Gene3D" id="3.20.20.330">
    <property type="entry name" value="Homocysteine-binding-like domain"/>
    <property type="match status" value="1"/>
</dbReference>
<protein>
    <submittedName>
        <fullName evidence="7">Hcy-binding domain-containing protein</fullName>
    </submittedName>
</protein>
<evidence type="ECO:0000256" key="2">
    <source>
        <dbReference type="ARBA" id="ARBA00022679"/>
    </source>
</evidence>
<accession>A0A1I8FD41</accession>
<dbReference type="GO" id="GO:0071267">
    <property type="term" value="P:L-methionine salvage"/>
    <property type="evidence" value="ECO:0007669"/>
    <property type="project" value="TreeGrafter"/>
</dbReference>
<dbReference type="SUPFAM" id="SSF82282">
    <property type="entry name" value="Homocysteine S-methyltransferase"/>
    <property type="match status" value="1"/>
</dbReference>
<feature type="domain" description="Hcy-binding" evidence="5">
    <location>
        <begin position="86"/>
        <end position="267"/>
    </location>
</feature>